<dbReference type="Proteomes" id="UP001501020">
    <property type="component" value="Unassembled WGS sequence"/>
</dbReference>
<organism evidence="2 3">
    <name type="scientific">Actinomadura napierensis</name>
    <dbReference type="NCBI Taxonomy" id="267854"/>
    <lineage>
        <taxon>Bacteria</taxon>
        <taxon>Bacillati</taxon>
        <taxon>Actinomycetota</taxon>
        <taxon>Actinomycetes</taxon>
        <taxon>Streptosporangiales</taxon>
        <taxon>Thermomonosporaceae</taxon>
        <taxon>Actinomadura</taxon>
    </lineage>
</organism>
<evidence type="ECO:0008006" key="4">
    <source>
        <dbReference type="Google" id="ProtNLM"/>
    </source>
</evidence>
<feature type="region of interest" description="Disordered" evidence="1">
    <location>
        <begin position="53"/>
        <end position="78"/>
    </location>
</feature>
<sequence>MTYQAYTMVPRQASFAYATNRKGPYMRLSPRPAAMTAAALLLAGSLAGCSNSDGDSGKGAGAGAPASGAAPKSTVNGANLDNATEPLVKGTFDSPLAQGAKVDIAIMGLRVKGALATLTTQMTPHVPGGQRINAYRLNGEHALGTSLIDPVNLKRHNIVKDSDGKSLSTDDIFTTMANDQVTPFYYTFAAPPENVKAIDVQIGSWPTFHDVPVQR</sequence>
<evidence type="ECO:0000313" key="2">
    <source>
        <dbReference type="EMBL" id="GAA2159400.1"/>
    </source>
</evidence>
<dbReference type="EMBL" id="BAAAMR010000085">
    <property type="protein sequence ID" value="GAA2159400.1"/>
    <property type="molecule type" value="Genomic_DNA"/>
</dbReference>
<comment type="caution">
    <text evidence="2">The sequence shown here is derived from an EMBL/GenBank/DDBJ whole genome shotgun (WGS) entry which is preliminary data.</text>
</comment>
<protein>
    <recommendedName>
        <fullName evidence="4">DUF4352 domain-containing protein</fullName>
    </recommendedName>
</protein>
<name>A0ABN3ACF7_9ACTN</name>
<accession>A0ABN3ACF7</accession>
<gene>
    <name evidence="2" type="ORF">GCM10009727_71190</name>
</gene>
<reference evidence="2 3" key="1">
    <citation type="journal article" date="2019" name="Int. J. Syst. Evol. Microbiol.">
        <title>The Global Catalogue of Microorganisms (GCM) 10K type strain sequencing project: providing services to taxonomists for standard genome sequencing and annotation.</title>
        <authorList>
            <consortium name="The Broad Institute Genomics Platform"/>
            <consortium name="The Broad Institute Genome Sequencing Center for Infectious Disease"/>
            <person name="Wu L."/>
            <person name="Ma J."/>
        </authorList>
    </citation>
    <scope>NUCLEOTIDE SEQUENCE [LARGE SCALE GENOMIC DNA]</scope>
    <source>
        <strain evidence="2 3">JCM 13850</strain>
    </source>
</reference>
<keyword evidence="3" id="KW-1185">Reference proteome</keyword>
<feature type="compositionally biased region" description="Low complexity" evidence="1">
    <location>
        <begin position="63"/>
        <end position="73"/>
    </location>
</feature>
<evidence type="ECO:0000313" key="3">
    <source>
        <dbReference type="Proteomes" id="UP001501020"/>
    </source>
</evidence>
<evidence type="ECO:0000256" key="1">
    <source>
        <dbReference type="SAM" id="MobiDB-lite"/>
    </source>
</evidence>
<proteinExistence type="predicted"/>